<dbReference type="Gene3D" id="3.90.320.10">
    <property type="match status" value="1"/>
</dbReference>
<keyword evidence="3" id="KW-1185">Reference proteome</keyword>
<evidence type="ECO:0000313" key="3">
    <source>
        <dbReference type="Proteomes" id="UP000475249"/>
    </source>
</evidence>
<reference evidence="2 3" key="1">
    <citation type="submission" date="2020-01" db="EMBL/GenBank/DDBJ databases">
        <title>Bacteria diversity of Porities sp.</title>
        <authorList>
            <person name="Wang G."/>
        </authorList>
    </citation>
    <scope>NUCLEOTIDE SEQUENCE [LARGE SCALE GENOMIC DNA]</scope>
    <source>
        <strain evidence="2 3">R33</strain>
    </source>
</reference>
<gene>
    <name evidence="2" type="ORF">GTQ38_20175</name>
</gene>
<comment type="caution">
    <text evidence="2">The sequence shown here is derived from an EMBL/GenBank/DDBJ whole genome shotgun (WGS) entry which is preliminary data.</text>
</comment>
<dbReference type="EMBL" id="WXYO01000009">
    <property type="protein sequence ID" value="NAS14340.1"/>
    <property type="molecule type" value="Genomic_DNA"/>
</dbReference>
<name>A0A6L9EHT6_9FLAO</name>
<sequence>MKLLTKTDFIHYLRCPESLWLTKNKPDEAKKGKLSFFLQKIIDEGYEVEAYAEQLFPHAIKLPDDNGVKVTLRTLQQGYNHFFQAAFETLEGGFARVDVLERLSDGTWHLFEIKSSLRVSTKKSHNHIFDACFQKYVLEKNGLYVSRVSIIHLNKGYRRQGEIKPSELLETTEVTNEVTKEFPVISRKIHEALKYIQLSKIDKNQCSCLRKTRSNHCDNFDYFNFQLPKHPVHEIKRITEKKLTELLDSGHKSLSEVPDNYALNNSQKSQVNSFRQRQPQIEIETIKRKLDGLVFPLHFYDYETYSSAIPKLDGIGPHQHIPFQVSIHTLSENGNMEHFEYLGDKMEMPNGMIEGMKEFTGTQGTFISWHASFENSRNKEMALLLPTHSNYLDYISGNTFDLEEIFTTAYIDYRFAGSSSIKKVLPVLIPELSYDNLQVQDGTMAMDIWSRLVLGNDIPNNETERIRKDLLAYCKLDTLAMVEIYQYLIKLINQYKLSNAH</sequence>
<evidence type="ECO:0000313" key="2">
    <source>
        <dbReference type="EMBL" id="NAS14340.1"/>
    </source>
</evidence>
<dbReference type="RefSeq" id="WP_161437381.1">
    <property type="nucleotide sequence ID" value="NZ_WXYO01000009.1"/>
</dbReference>
<protein>
    <submittedName>
        <fullName evidence="2">DUF2779 domain-containing protein</fullName>
    </submittedName>
</protein>
<dbReference type="AlphaFoldDB" id="A0A6L9EHT6"/>
<dbReference type="Pfam" id="PF11074">
    <property type="entry name" value="DUF2779"/>
    <property type="match status" value="1"/>
</dbReference>
<proteinExistence type="predicted"/>
<dbReference type="Proteomes" id="UP000475249">
    <property type="component" value="Unassembled WGS sequence"/>
</dbReference>
<dbReference type="InterPro" id="IPR021301">
    <property type="entry name" value="DUF2779"/>
</dbReference>
<organism evidence="2 3">
    <name type="scientific">Poritiphilus flavus</name>
    <dbReference type="NCBI Taxonomy" id="2697053"/>
    <lineage>
        <taxon>Bacteria</taxon>
        <taxon>Pseudomonadati</taxon>
        <taxon>Bacteroidota</taxon>
        <taxon>Flavobacteriia</taxon>
        <taxon>Flavobacteriales</taxon>
        <taxon>Flavobacteriaceae</taxon>
        <taxon>Poritiphilus</taxon>
    </lineage>
</organism>
<feature type="domain" description="DUF2779" evidence="1">
    <location>
        <begin position="298"/>
        <end position="420"/>
    </location>
</feature>
<evidence type="ECO:0000259" key="1">
    <source>
        <dbReference type="Pfam" id="PF11074"/>
    </source>
</evidence>
<accession>A0A6L9EHT6</accession>
<dbReference type="InterPro" id="IPR011604">
    <property type="entry name" value="PDDEXK-like_dom_sf"/>
</dbReference>